<dbReference type="AlphaFoldDB" id="A0A165V3L3"/>
<organism evidence="4 5">
    <name type="scientific">Neolentinus lepideus HHB14362 ss-1</name>
    <dbReference type="NCBI Taxonomy" id="1314782"/>
    <lineage>
        <taxon>Eukaryota</taxon>
        <taxon>Fungi</taxon>
        <taxon>Dikarya</taxon>
        <taxon>Basidiomycota</taxon>
        <taxon>Agaricomycotina</taxon>
        <taxon>Agaricomycetes</taxon>
        <taxon>Gloeophyllales</taxon>
        <taxon>Gloeophyllaceae</taxon>
        <taxon>Neolentinus</taxon>
    </lineage>
</organism>
<evidence type="ECO:0000256" key="3">
    <source>
        <dbReference type="ARBA" id="ARBA00023239"/>
    </source>
</evidence>
<dbReference type="EMBL" id="KV425555">
    <property type="protein sequence ID" value="KZT29108.1"/>
    <property type="molecule type" value="Genomic_DNA"/>
</dbReference>
<dbReference type="Gene3D" id="3.40.640.10">
    <property type="entry name" value="Type I PLP-dependent aspartate aminotransferase-like (Major domain)"/>
    <property type="match status" value="2"/>
</dbReference>
<evidence type="ECO:0000313" key="5">
    <source>
        <dbReference type="Proteomes" id="UP000076761"/>
    </source>
</evidence>
<keyword evidence="2" id="KW-0663">Pyridoxal phosphate</keyword>
<evidence type="ECO:0000313" key="4">
    <source>
        <dbReference type="EMBL" id="KZT29108.1"/>
    </source>
</evidence>
<dbReference type="GO" id="GO:0008117">
    <property type="term" value="F:sphinganine-1-phosphate aldolase activity"/>
    <property type="evidence" value="ECO:0007669"/>
    <property type="project" value="TreeGrafter"/>
</dbReference>
<dbReference type="GO" id="GO:0016020">
    <property type="term" value="C:membrane"/>
    <property type="evidence" value="ECO:0007669"/>
    <property type="project" value="GOC"/>
</dbReference>
<dbReference type="GO" id="GO:0016740">
    <property type="term" value="F:transferase activity"/>
    <property type="evidence" value="ECO:0007669"/>
    <property type="project" value="UniProtKB-KW"/>
</dbReference>
<evidence type="ECO:0000256" key="2">
    <source>
        <dbReference type="ARBA" id="ARBA00022898"/>
    </source>
</evidence>
<dbReference type="GO" id="GO:0005783">
    <property type="term" value="C:endoplasmic reticulum"/>
    <property type="evidence" value="ECO:0007669"/>
    <property type="project" value="TreeGrafter"/>
</dbReference>
<keyword evidence="3" id="KW-0456">Lyase</keyword>
<sequence length="704" mass="78860">MPDQSGARTLFVDSSLIQTYTCGFSTGSSQRLSFDDVKPLLFFYLVWTNSLKLYRHLYARGVVSTVPDTYKWVAQQWPPQVIFIALRMPQMKKKVETMMVTSKIQIEGMVKPRSEPRKTERMDSEMGNEVKRRVGKLSGAVYHSGLRCGGNHEIIVAAFQWYGVSISLHPDVFLAARTMEAEIVPMYVRIYNNLNGAGATTFGGTEIDKAANYFKIKLHSISVVLFTRRVDLKRVKRGHLVGFAIDFPDGNIDPISELGTPAKKHDIGLHADCCLGLLIMPFLEEAGLREFPDFAASGKKKKVPLFDFRVPEVASIRCDTHKISSMGLRLRNAELRQHQYYINSAWMDPDFLIAGTWGAAQYMGRAGYLAALPKVNVFEIGDKRSKKGSHLTGLMNPGLSFVVLPRNRARLLSRDDKLKATTLCGSAWLLLIRLEDGSFWRLDQVHLIVKLGVPSDWVQCSLDGVPAGRGTLEISAVDQSSLTVMSSDTYSITEVAGLIQAQMAKAWHSYVLLVLCLVYGVVSQFQWLISSNLIRDAEDGRARPFIWNLGNSSSCSVPLGQTVEGHESAVRGAQAKRKREVRHGSEFVRAILRWHSGNYPAIRLHIILLTYLILPRIKGQRKPTCGQASSRIIELATIDTDPEHLEKPTICFCKWIEILPSTKSDRRSNPPEKEISSTRTEEVQWTKWSTSSAWSSPVAIVNSR</sequence>
<dbReference type="InterPro" id="IPR015421">
    <property type="entry name" value="PyrdxlP-dep_Trfase_major"/>
</dbReference>
<dbReference type="Gene3D" id="3.90.1150.10">
    <property type="entry name" value="Aspartate Aminotransferase, domain 1"/>
    <property type="match status" value="1"/>
</dbReference>
<dbReference type="GO" id="GO:0030149">
    <property type="term" value="P:sphingolipid catabolic process"/>
    <property type="evidence" value="ECO:0007669"/>
    <property type="project" value="TreeGrafter"/>
</dbReference>
<dbReference type="SUPFAM" id="SSF53383">
    <property type="entry name" value="PLP-dependent transferases"/>
    <property type="match status" value="1"/>
</dbReference>
<dbReference type="STRING" id="1314782.A0A165V3L3"/>
<dbReference type="PANTHER" id="PTHR42735:SF6">
    <property type="entry name" value="SPHINGOSINE-1-PHOSPHATE LYASE 1"/>
    <property type="match status" value="1"/>
</dbReference>
<keyword evidence="4" id="KW-0808">Transferase</keyword>
<dbReference type="PANTHER" id="PTHR42735">
    <property type="match status" value="1"/>
</dbReference>
<proteinExistence type="predicted"/>
<protein>
    <submittedName>
        <fullName evidence="4">PLP-dependent transferase</fullName>
    </submittedName>
</protein>
<gene>
    <name evidence="4" type="ORF">NEOLEDRAFT_1145402</name>
</gene>
<dbReference type="OrthoDB" id="10254570at2759"/>
<comment type="cofactor">
    <cofactor evidence="1">
        <name>pyridoxal 5'-phosphate</name>
        <dbReference type="ChEBI" id="CHEBI:597326"/>
    </cofactor>
</comment>
<accession>A0A165V3L3</accession>
<reference evidence="4 5" key="1">
    <citation type="journal article" date="2016" name="Mol. Biol. Evol.">
        <title>Comparative Genomics of Early-Diverging Mushroom-Forming Fungi Provides Insights into the Origins of Lignocellulose Decay Capabilities.</title>
        <authorList>
            <person name="Nagy L.G."/>
            <person name="Riley R."/>
            <person name="Tritt A."/>
            <person name="Adam C."/>
            <person name="Daum C."/>
            <person name="Floudas D."/>
            <person name="Sun H."/>
            <person name="Yadav J.S."/>
            <person name="Pangilinan J."/>
            <person name="Larsson K.H."/>
            <person name="Matsuura K."/>
            <person name="Barry K."/>
            <person name="Labutti K."/>
            <person name="Kuo R."/>
            <person name="Ohm R.A."/>
            <person name="Bhattacharya S.S."/>
            <person name="Shirouzu T."/>
            <person name="Yoshinaga Y."/>
            <person name="Martin F.M."/>
            <person name="Grigoriev I.V."/>
            <person name="Hibbett D.S."/>
        </authorList>
    </citation>
    <scope>NUCLEOTIDE SEQUENCE [LARGE SCALE GENOMIC DNA]</scope>
    <source>
        <strain evidence="4 5">HHB14362 ss-1</strain>
    </source>
</reference>
<dbReference type="InterPro" id="IPR050477">
    <property type="entry name" value="GrpII_AminoAcid_Decarb"/>
</dbReference>
<name>A0A165V3L3_9AGAM</name>
<dbReference type="Proteomes" id="UP000076761">
    <property type="component" value="Unassembled WGS sequence"/>
</dbReference>
<evidence type="ECO:0000256" key="1">
    <source>
        <dbReference type="ARBA" id="ARBA00001933"/>
    </source>
</evidence>
<dbReference type="InterPro" id="IPR015422">
    <property type="entry name" value="PyrdxlP-dep_Trfase_small"/>
</dbReference>
<dbReference type="InterPro" id="IPR015424">
    <property type="entry name" value="PyrdxlP-dep_Trfase"/>
</dbReference>
<keyword evidence="5" id="KW-1185">Reference proteome</keyword>
<dbReference type="InParanoid" id="A0A165V3L3"/>